<gene>
    <name evidence="2" type="ORF">WJX81_003285</name>
</gene>
<feature type="coiled-coil region" evidence="1">
    <location>
        <begin position="27"/>
        <end position="143"/>
    </location>
</feature>
<dbReference type="Proteomes" id="UP001445335">
    <property type="component" value="Unassembled WGS sequence"/>
</dbReference>
<reference evidence="2 3" key="1">
    <citation type="journal article" date="2024" name="Nat. Commun.">
        <title>Phylogenomics reveals the evolutionary origins of lichenization in chlorophyte algae.</title>
        <authorList>
            <person name="Puginier C."/>
            <person name="Libourel C."/>
            <person name="Otte J."/>
            <person name="Skaloud P."/>
            <person name="Haon M."/>
            <person name="Grisel S."/>
            <person name="Petersen M."/>
            <person name="Berrin J.G."/>
            <person name="Delaux P.M."/>
            <person name="Dal Grande F."/>
            <person name="Keller J."/>
        </authorList>
    </citation>
    <scope>NUCLEOTIDE SEQUENCE [LARGE SCALE GENOMIC DNA]</scope>
    <source>
        <strain evidence="2 3">SAG 245.80</strain>
    </source>
</reference>
<comment type="caution">
    <text evidence="2">The sequence shown here is derived from an EMBL/GenBank/DDBJ whole genome shotgun (WGS) entry which is preliminary data.</text>
</comment>
<dbReference type="AlphaFoldDB" id="A0AAW1RX04"/>
<protein>
    <submittedName>
        <fullName evidence="2">Uncharacterized protein</fullName>
    </submittedName>
</protein>
<dbReference type="Gene3D" id="6.10.140.920">
    <property type="match status" value="1"/>
</dbReference>
<dbReference type="EMBL" id="JALJOU010000019">
    <property type="protein sequence ID" value="KAK9838306.1"/>
    <property type="molecule type" value="Genomic_DNA"/>
</dbReference>
<proteinExistence type="predicted"/>
<accession>A0AAW1RX04</accession>
<name>A0AAW1RX04_9CHLO</name>
<organism evidence="2 3">
    <name type="scientific">Elliptochloris bilobata</name>
    <dbReference type="NCBI Taxonomy" id="381761"/>
    <lineage>
        <taxon>Eukaryota</taxon>
        <taxon>Viridiplantae</taxon>
        <taxon>Chlorophyta</taxon>
        <taxon>core chlorophytes</taxon>
        <taxon>Trebouxiophyceae</taxon>
        <taxon>Trebouxiophyceae incertae sedis</taxon>
        <taxon>Elliptochloris clade</taxon>
        <taxon>Elliptochloris</taxon>
    </lineage>
</organism>
<sequence length="209" mass="22744">MGFGARVAAGTVATLTAAAAAEFVRRGNRLKEEIRKGEEELRRLRRHLEEETAANQAQVAGLQEANAELDEAKQLLLEQRNGLYCAQAQRQAEHAQLEAVVGGLRAQLDELRREHEAQLQGLRVSVQDQAAASSAQIDKLQQQHAAREAALQGEVGALRALVAEQQRSGWRRQRRTPQRCAAAGCIARGRQQAARLSQHLGGRGGEAAP</sequence>
<keyword evidence="3" id="KW-1185">Reference proteome</keyword>
<evidence type="ECO:0000313" key="2">
    <source>
        <dbReference type="EMBL" id="KAK9838306.1"/>
    </source>
</evidence>
<keyword evidence="1" id="KW-0175">Coiled coil</keyword>
<evidence type="ECO:0000313" key="3">
    <source>
        <dbReference type="Proteomes" id="UP001445335"/>
    </source>
</evidence>
<evidence type="ECO:0000256" key="1">
    <source>
        <dbReference type="SAM" id="Coils"/>
    </source>
</evidence>